<organism evidence="8 9">
    <name type="scientific">Saponaria officinalis</name>
    <name type="common">Common soapwort</name>
    <name type="synonym">Lychnis saponaria</name>
    <dbReference type="NCBI Taxonomy" id="3572"/>
    <lineage>
        <taxon>Eukaryota</taxon>
        <taxon>Viridiplantae</taxon>
        <taxon>Streptophyta</taxon>
        <taxon>Embryophyta</taxon>
        <taxon>Tracheophyta</taxon>
        <taxon>Spermatophyta</taxon>
        <taxon>Magnoliopsida</taxon>
        <taxon>eudicotyledons</taxon>
        <taxon>Gunneridae</taxon>
        <taxon>Pentapetalae</taxon>
        <taxon>Caryophyllales</taxon>
        <taxon>Caryophyllaceae</taxon>
        <taxon>Caryophylleae</taxon>
        <taxon>Saponaria</taxon>
    </lineage>
</organism>
<gene>
    <name evidence="8" type="ORF">RND81_05G127700</name>
</gene>
<comment type="similarity">
    <text evidence="2 7">Belongs to the FPP/GGPP synthase family.</text>
</comment>
<dbReference type="Pfam" id="PF00348">
    <property type="entry name" value="polyprenyl_synt"/>
    <property type="match status" value="1"/>
</dbReference>
<comment type="cofactor">
    <cofactor evidence="1">
        <name>Mg(2+)</name>
        <dbReference type="ChEBI" id="CHEBI:18420"/>
    </cofactor>
</comment>
<evidence type="ECO:0000256" key="3">
    <source>
        <dbReference type="ARBA" id="ARBA00022679"/>
    </source>
</evidence>
<dbReference type="SUPFAM" id="SSF48576">
    <property type="entry name" value="Terpenoid synthases"/>
    <property type="match status" value="1"/>
</dbReference>
<dbReference type="GO" id="GO:0004337">
    <property type="term" value="F:(2E,6E)-farnesyl diphosphate synthase activity"/>
    <property type="evidence" value="ECO:0007669"/>
    <property type="project" value="TreeGrafter"/>
</dbReference>
<name>A0AAW1KS95_SAPOF</name>
<keyword evidence="5" id="KW-0460">Magnesium</keyword>
<dbReference type="InterPro" id="IPR000092">
    <property type="entry name" value="Polyprenyl_synt"/>
</dbReference>
<keyword evidence="4" id="KW-0479">Metal-binding</keyword>
<dbReference type="PROSITE" id="PS00444">
    <property type="entry name" value="POLYPRENYL_SYNTHASE_2"/>
    <property type="match status" value="1"/>
</dbReference>
<dbReference type="AlphaFoldDB" id="A0AAW1KS95"/>
<dbReference type="EMBL" id="JBDFQZ010000005">
    <property type="protein sequence ID" value="KAK9725176.1"/>
    <property type="molecule type" value="Genomic_DNA"/>
</dbReference>
<evidence type="ECO:0000256" key="1">
    <source>
        <dbReference type="ARBA" id="ARBA00001946"/>
    </source>
</evidence>
<accession>A0AAW1KS95</accession>
<protein>
    <submittedName>
        <fullName evidence="8">Uncharacterized protein</fullName>
    </submittedName>
</protein>
<dbReference type="SFLD" id="SFLDS00005">
    <property type="entry name" value="Isoprenoid_Synthase_Type_I"/>
    <property type="match status" value="1"/>
</dbReference>
<dbReference type="FunFam" id="1.10.600.10:FF:000008">
    <property type="entry name" value="Farnesyl pyrophosphate synthase"/>
    <property type="match status" value="1"/>
</dbReference>
<reference evidence="8" key="1">
    <citation type="submission" date="2024-03" db="EMBL/GenBank/DDBJ databases">
        <title>WGS assembly of Saponaria officinalis var. Norfolk2.</title>
        <authorList>
            <person name="Jenkins J."/>
            <person name="Shu S."/>
            <person name="Grimwood J."/>
            <person name="Barry K."/>
            <person name="Goodstein D."/>
            <person name="Schmutz J."/>
            <person name="Leebens-Mack J."/>
            <person name="Osbourn A."/>
        </authorList>
    </citation>
    <scope>NUCLEOTIDE SEQUENCE [LARGE SCALE GENOMIC DNA]</scope>
    <source>
        <strain evidence="8">JIC</strain>
    </source>
</reference>
<dbReference type="PANTHER" id="PTHR11525">
    <property type="entry name" value="FARNESYL-PYROPHOSPHATE SYNTHETASE"/>
    <property type="match status" value="1"/>
</dbReference>
<dbReference type="InterPro" id="IPR039702">
    <property type="entry name" value="FPS1-like"/>
</dbReference>
<dbReference type="PANTHER" id="PTHR11525:SF0">
    <property type="entry name" value="FARNESYL PYROPHOSPHATE SYNTHASE"/>
    <property type="match status" value="1"/>
</dbReference>
<evidence type="ECO:0000256" key="5">
    <source>
        <dbReference type="ARBA" id="ARBA00022842"/>
    </source>
</evidence>
<evidence type="ECO:0000256" key="2">
    <source>
        <dbReference type="ARBA" id="ARBA00006706"/>
    </source>
</evidence>
<keyword evidence="6" id="KW-0414">Isoprene biosynthesis</keyword>
<evidence type="ECO:0000313" key="9">
    <source>
        <dbReference type="Proteomes" id="UP001443914"/>
    </source>
</evidence>
<comment type="caution">
    <text evidence="8">The sequence shown here is derived from an EMBL/GenBank/DDBJ whole genome shotgun (WGS) entry which is preliminary data.</text>
</comment>
<dbReference type="GO" id="GO:0045337">
    <property type="term" value="P:farnesyl diphosphate biosynthetic process"/>
    <property type="evidence" value="ECO:0007669"/>
    <property type="project" value="TreeGrafter"/>
</dbReference>
<dbReference type="InterPro" id="IPR033749">
    <property type="entry name" value="Polyprenyl_synt_CS"/>
</dbReference>
<sequence>MDMENNKEEQIREKFKKVYEQLKSELLQDPSFEYCPLSLMWIQQMLDYNVPGGKMNRGLAVVETYGFLKQAKAHQLSEDEFFLASVLGWCIQWLVACALVLDDILDDSYTRRGQTCWFRLPKVGMVAINDGILLWNHINRILKNHFKNQPYYVDLLDLFNEVQFQAASGEMIDLITAIEGSKDLSKFNLDLQQRCSRFKTAYGTFYLPFACTLLMLGEKLDDYTDVKDILLDMGVYFQVQDDYLDCFGDPEKIGKVGSDIQDFKCSWLVVKALEVCNEEQKKLLFDNYGKQDHASVAKVKSLYNDLNLQGIYAEYEIEVYKKLVDRIEMIPSKSVQAALTSYLDRIHLRKK</sequence>
<evidence type="ECO:0000313" key="8">
    <source>
        <dbReference type="EMBL" id="KAK9725176.1"/>
    </source>
</evidence>
<keyword evidence="9" id="KW-1185">Reference proteome</keyword>
<dbReference type="Proteomes" id="UP001443914">
    <property type="component" value="Unassembled WGS sequence"/>
</dbReference>
<dbReference type="SFLD" id="SFLDG01017">
    <property type="entry name" value="Polyprenyl_Transferase_Like"/>
    <property type="match status" value="1"/>
</dbReference>
<dbReference type="GO" id="GO:0046872">
    <property type="term" value="F:metal ion binding"/>
    <property type="evidence" value="ECO:0007669"/>
    <property type="project" value="UniProtKB-KW"/>
</dbReference>
<evidence type="ECO:0000256" key="4">
    <source>
        <dbReference type="ARBA" id="ARBA00022723"/>
    </source>
</evidence>
<dbReference type="PROSITE" id="PS00723">
    <property type="entry name" value="POLYPRENYL_SYNTHASE_1"/>
    <property type="match status" value="1"/>
</dbReference>
<evidence type="ECO:0000256" key="7">
    <source>
        <dbReference type="RuleBase" id="RU004466"/>
    </source>
</evidence>
<keyword evidence="3 7" id="KW-0808">Transferase</keyword>
<evidence type="ECO:0000256" key="6">
    <source>
        <dbReference type="ARBA" id="ARBA00023229"/>
    </source>
</evidence>
<proteinExistence type="inferred from homology"/>
<dbReference type="Gene3D" id="1.10.600.10">
    <property type="entry name" value="Farnesyl Diphosphate Synthase"/>
    <property type="match status" value="1"/>
</dbReference>
<dbReference type="CDD" id="cd00685">
    <property type="entry name" value="Trans_IPPS_HT"/>
    <property type="match status" value="1"/>
</dbReference>
<dbReference type="InterPro" id="IPR008949">
    <property type="entry name" value="Isoprenoid_synthase_dom_sf"/>
</dbReference>
<dbReference type="GO" id="GO:0005737">
    <property type="term" value="C:cytoplasm"/>
    <property type="evidence" value="ECO:0007669"/>
    <property type="project" value="TreeGrafter"/>
</dbReference>
<dbReference type="GO" id="GO:0004161">
    <property type="term" value="F:dimethylallyltranstransferase activity"/>
    <property type="evidence" value="ECO:0007669"/>
    <property type="project" value="TreeGrafter"/>
</dbReference>